<feature type="domain" description="Oxidoreductase N-terminal" evidence="9">
    <location>
        <begin position="5"/>
        <end position="99"/>
    </location>
</feature>
<evidence type="ECO:0000313" key="11">
    <source>
        <dbReference type="RefSeq" id="XP_018328862.1"/>
    </source>
</evidence>
<dbReference type="PANTHER" id="PTHR43205:SF7">
    <property type="entry name" value="PROSTAGLANDIN REDUCTASE 1"/>
    <property type="match status" value="1"/>
</dbReference>
<name>A0A1W4X7P9_AGRPL</name>
<dbReference type="Pfam" id="PF16884">
    <property type="entry name" value="ADH_N_2"/>
    <property type="match status" value="1"/>
</dbReference>
<dbReference type="Pfam" id="PF00107">
    <property type="entry name" value="ADH_zinc_N"/>
    <property type="match status" value="1"/>
</dbReference>
<evidence type="ECO:0000259" key="8">
    <source>
        <dbReference type="Pfam" id="PF00107"/>
    </source>
</evidence>
<dbReference type="SUPFAM" id="SSF51735">
    <property type="entry name" value="NAD(P)-binding Rossmann-fold domains"/>
    <property type="match status" value="1"/>
</dbReference>
<evidence type="ECO:0000256" key="6">
    <source>
        <dbReference type="ARBA" id="ARBA00048290"/>
    </source>
</evidence>
<dbReference type="RefSeq" id="XP_018328862.1">
    <property type="nucleotide sequence ID" value="XM_018473360.2"/>
</dbReference>
<evidence type="ECO:0000259" key="9">
    <source>
        <dbReference type="Pfam" id="PF16884"/>
    </source>
</evidence>
<dbReference type="InParanoid" id="A0A1W4X7P9"/>
<reference evidence="11" key="1">
    <citation type="submission" date="2025-08" db="UniProtKB">
        <authorList>
            <consortium name="RefSeq"/>
        </authorList>
    </citation>
    <scope>IDENTIFICATION</scope>
    <source>
        <tissue evidence="11">Entire body</tissue>
    </source>
</reference>
<evidence type="ECO:0000256" key="5">
    <source>
        <dbReference type="ARBA" id="ARBA00047878"/>
    </source>
</evidence>
<dbReference type="InterPro" id="IPR036291">
    <property type="entry name" value="NAD(P)-bd_dom_sf"/>
</dbReference>
<dbReference type="Gene3D" id="3.90.180.10">
    <property type="entry name" value="Medium-chain alcohol dehydrogenases, catalytic domain"/>
    <property type="match status" value="1"/>
</dbReference>
<gene>
    <name evidence="11" type="primary">LOC108739457</name>
</gene>
<dbReference type="FunFam" id="3.40.50.720:FF:000121">
    <property type="entry name" value="Prostaglandin reductase 2"/>
    <property type="match status" value="1"/>
</dbReference>
<keyword evidence="10" id="KW-1185">Reference proteome</keyword>
<dbReference type="KEGG" id="apln:108739457"/>
<evidence type="ECO:0000256" key="1">
    <source>
        <dbReference type="ARBA" id="ARBA00010460"/>
    </source>
</evidence>
<comment type="catalytic activity">
    <reaction evidence="6">
        <text>13,14-dihydro-15-oxo-PGF2alpha + NADP(+) = 15-oxoprostaglandin F2alpha + NADPH + H(+)</text>
        <dbReference type="Rhea" id="RHEA:50588"/>
        <dbReference type="ChEBI" id="CHEBI:15378"/>
        <dbReference type="ChEBI" id="CHEBI:57783"/>
        <dbReference type="ChEBI" id="CHEBI:58349"/>
        <dbReference type="ChEBI" id="CHEBI:133374"/>
        <dbReference type="ChEBI" id="CHEBI:133409"/>
    </reaction>
    <physiologicalReaction direction="right-to-left" evidence="6">
        <dbReference type="Rhea" id="RHEA:50590"/>
    </physiologicalReaction>
</comment>
<evidence type="ECO:0000256" key="4">
    <source>
        <dbReference type="ARBA" id="ARBA00033119"/>
    </source>
</evidence>
<evidence type="ECO:0000256" key="7">
    <source>
        <dbReference type="ARBA" id="ARBA00049070"/>
    </source>
</evidence>
<dbReference type="GO" id="GO:0047522">
    <property type="term" value="F:15-oxoprostaglandin 13-reductase [NAD(P)+] activity"/>
    <property type="evidence" value="ECO:0007669"/>
    <property type="project" value="UniProtKB-EC"/>
</dbReference>
<dbReference type="PANTHER" id="PTHR43205">
    <property type="entry name" value="PROSTAGLANDIN REDUCTASE"/>
    <property type="match status" value="1"/>
</dbReference>
<dbReference type="SUPFAM" id="SSF50129">
    <property type="entry name" value="GroES-like"/>
    <property type="match status" value="1"/>
</dbReference>
<keyword evidence="3" id="KW-0560">Oxidoreductase</keyword>
<evidence type="ECO:0000313" key="10">
    <source>
        <dbReference type="Proteomes" id="UP000192223"/>
    </source>
</evidence>
<dbReference type="InterPro" id="IPR011032">
    <property type="entry name" value="GroES-like_sf"/>
</dbReference>
<dbReference type="InterPro" id="IPR045010">
    <property type="entry name" value="MDR_fam"/>
</dbReference>
<sequence>MVTAKKYVLRQHYHTWPKTYELKLVEEELPPLEDGEFLVEAEYLSVDPFMKAFEPISKIGSTFIGTQVARITESRNKYFPVGRYVTSCFGWRTHTISNGIDNGDYPAPVLLPELGKLPVSLGVGILGIPGVTAYFGILDICQPKKGETMVISGASSTVGTIAGQIAKIKGCTVIGITESDEQGEWITNELGFNYYINQKKDNLQQLLQKYAPNGVDCYFDNVGGTISTRVLNNMNTLGRVAVCGFHQNYSNEDSMFNFNKAPIVQPSIVRKQLRIQGYLVSRYTDWTDAIYQNLMWVQEGSLKYNELIIEGYHNMFNAFLEMAKDSNTSTVIVKVPIGK</sequence>
<comment type="similarity">
    <text evidence="1">Belongs to the NADP-dependent oxidoreductase L4BD family.</text>
</comment>
<dbReference type="GeneID" id="108739457"/>
<feature type="domain" description="Alcohol dehydrogenase-like C-terminal" evidence="8">
    <location>
        <begin position="158"/>
        <end position="290"/>
    </location>
</feature>
<proteinExistence type="inferred from homology"/>
<organism evidence="10 11">
    <name type="scientific">Agrilus planipennis</name>
    <name type="common">Emerald ash borer</name>
    <name type="synonym">Agrilus marcopoli</name>
    <dbReference type="NCBI Taxonomy" id="224129"/>
    <lineage>
        <taxon>Eukaryota</taxon>
        <taxon>Metazoa</taxon>
        <taxon>Ecdysozoa</taxon>
        <taxon>Arthropoda</taxon>
        <taxon>Hexapoda</taxon>
        <taxon>Insecta</taxon>
        <taxon>Pterygota</taxon>
        <taxon>Neoptera</taxon>
        <taxon>Endopterygota</taxon>
        <taxon>Coleoptera</taxon>
        <taxon>Polyphaga</taxon>
        <taxon>Elateriformia</taxon>
        <taxon>Buprestoidea</taxon>
        <taxon>Buprestidae</taxon>
        <taxon>Agrilinae</taxon>
        <taxon>Agrilus</taxon>
    </lineage>
</organism>
<dbReference type="OrthoDB" id="809632at2759"/>
<dbReference type="AlphaFoldDB" id="A0A1W4X7P9"/>
<dbReference type="Proteomes" id="UP000192223">
    <property type="component" value="Unplaced"/>
</dbReference>
<dbReference type="GO" id="GO:0006693">
    <property type="term" value="P:prostaglandin metabolic process"/>
    <property type="evidence" value="ECO:0007669"/>
    <property type="project" value="TreeGrafter"/>
</dbReference>
<comment type="catalytic activity">
    <reaction evidence="5">
        <text>13,14-dihydro-15-oxo-prostaglandin F1alpha + NADP(+) = 15-oxoprostaglandin F1alpha + NADPH + H(+)</text>
        <dbReference type="Rhea" id="RHEA:50592"/>
        <dbReference type="ChEBI" id="CHEBI:15378"/>
        <dbReference type="ChEBI" id="CHEBI:57783"/>
        <dbReference type="ChEBI" id="CHEBI:58349"/>
        <dbReference type="ChEBI" id="CHEBI:79072"/>
        <dbReference type="ChEBI" id="CHEBI:133411"/>
    </reaction>
    <physiologicalReaction direction="right-to-left" evidence="5">
        <dbReference type="Rhea" id="RHEA:50594"/>
    </physiologicalReaction>
</comment>
<dbReference type="EC" id="1.3.1.48" evidence="2"/>
<dbReference type="InterPro" id="IPR041694">
    <property type="entry name" value="ADH_N_2"/>
</dbReference>
<dbReference type="Gene3D" id="3.40.50.720">
    <property type="entry name" value="NAD(P)-binding Rossmann-like Domain"/>
    <property type="match status" value="1"/>
</dbReference>
<comment type="catalytic activity">
    <reaction evidence="7">
        <text>13,14-dihydro-15-oxo-prostaglandin E1 + NADP(+) = 15-oxoprostaglandin E1 + NADPH + H(+)</text>
        <dbReference type="Rhea" id="RHEA:50584"/>
        <dbReference type="ChEBI" id="CHEBI:15378"/>
        <dbReference type="ChEBI" id="CHEBI:57401"/>
        <dbReference type="ChEBI" id="CHEBI:57783"/>
        <dbReference type="ChEBI" id="CHEBI:58349"/>
        <dbReference type="ChEBI" id="CHEBI:133408"/>
    </reaction>
    <physiologicalReaction direction="right-to-left" evidence="7">
        <dbReference type="Rhea" id="RHEA:50586"/>
    </physiologicalReaction>
</comment>
<dbReference type="InterPro" id="IPR013149">
    <property type="entry name" value="ADH-like_C"/>
</dbReference>
<evidence type="ECO:0000256" key="2">
    <source>
        <dbReference type="ARBA" id="ARBA00011981"/>
    </source>
</evidence>
<protein>
    <recommendedName>
        <fullName evidence="4">15-oxoprostaglandin 13-reductase</fullName>
        <ecNumber evidence="2">1.3.1.48</ecNumber>
    </recommendedName>
    <alternativeName>
        <fullName evidence="4">15-oxoprostaglandin 13-reductase</fullName>
    </alternativeName>
</protein>
<accession>A0A1W4X7P9</accession>
<evidence type="ECO:0000256" key="3">
    <source>
        <dbReference type="ARBA" id="ARBA00023002"/>
    </source>
</evidence>